<sequence>MIKGITGAGLGRLPSLKKFVELAAAYGFQAVDLDPVGLSDELGQEEAKQWLKENNMQLGSIGLPVQCLGDEKAFRSTLPLLARYAEAASALGCSSCCTYILPSTDGNHAQLMAQLVRRYRVCAEILEAYGMRLGLEYVGPHHLRSTWTNPFIWTMEQTLDLIAAIGKSNVGLLLDSYHWYTTGQTAEDLHRLRVDQIVHVHLNDSDASPEEALDNDRLYPGEGRIDLGSFLKALKTAGYQGAVSQEVLTRQNPEDPVETLFERSKRGYQKAWHAAGLE</sequence>
<proteinExistence type="predicted"/>
<keyword evidence="2" id="KW-0413">Isomerase</keyword>
<organism evidence="2 3">
    <name type="scientific">Marinicrinis lubricantis</name>
    <dbReference type="NCBI Taxonomy" id="2086470"/>
    <lineage>
        <taxon>Bacteria</taxon>
        <taxon>Bacillati</taxon>
        <taxon>Bacillota</taxon>
        <taxon>Bacilli</taxon>
        <taxon>Bacillales</taxon>
        <taxon>Paenibacillaceae</taxon>
    </lineage>
</organism>
<evidence type="ECO:0000259" key="1">
    <source>
        <dbReference type="Pfam" id="PF01261"/>
    </source>
</evidence>
<evidence type="ECO:0000313" key="3">
    <source>
        <dbReference type="Proteomes" id="UP001596250"/>
    </source>
</evidence>
<dbReference type="Gene3D" id="3.20.20.150">
    <property type="entry name" value="Divalent-metal-dependent TIM barrel enzymes"/>
    <property type="match status" value="1"/>
</dbReference>
<dbReference type="PANTHER" id="PTHR12110:SF21">
    <property type="entry name" value="XYLOSE ISOMERASE-LIKE TIM BARREL DOMAIN-CONTAINING PROTEIN"/>
    <property type="match status" value="1"/>
</dbReference>
<dbReference type="InterPro" id="IPR036237">
    <property type="entry name" value="Xyl_isomerase-like_sf"/>
</dbReference>
<dbReference type="GO" id="GO:0016853">
    <property type="term" value="F:isomerase activity"/>
    <property type="evidence" value="ECO:0007669"/>
    <property type="project" value="UniProtKB-KW"/>
</dbReference>
<dbReference type="PANTHER" id="PTHR12110">
    <property type="entry name" value="HYDROXYPYRUVATE ISOMERASE"/>
    <property type="match status" value="1"/>
</dbReference>
<protein>
    <submittedName>
        <fullName evidence="2">Sugar phosphate isomerase/epimerase family protein</fullName>
    </submittedName>
</protein>
<dbReference type="InterPro" id="IPR050312">
    <property type="entry name" value="IolE/XylAMocC-like"/>
</dbReference>
<dbReference type="InterPro" id="IPR013022">
    <property type="entry name" value="Xyl_isomerase-like_TIM-brl"/>
</dbReference>
<dbReference type="Pfam" id="PF01261">
    <property type="entry name" value="AP_endonuc_2"/>
    <property type="match status" value="1"/>
</dbReference>
<comment type="caution">
    <text evidence="2">The sequence shown here is derived from an EMBL/GenBank/DDBJ whole genome shotgun (WGS) entry which is preliminary data.</text>
</comment>
<gene>
    <name evidence="2" type="ORF">ACFPXP_22370</name>
</gene>
<reference evidence="3" key="1">
    <citation type="journal article" date="2019" name="Int. J. Syst. Evol. Microbiol.">
        <title>The Global Catalogue of Microorganisms (GCM) 10K type strain sequencing project: providing services to taxonomists for standard genome sequencing and annotation.</title>
        <authorList>
            <consortium name="The Broad Institute Genomics Platform"/>
            <consortium name="The Broad Institute Genome Sequencing Center for Infectious Disease"/>
            <person name="Wu L."/>
            <person name="Ma J."/>
        </authorList>
    </citation>
    <scope>NUCLEOTIDE SEQUENCE [LARGE SCALE GENOMIC DNA]</scope>
    <source>
        <strain evidence="3">CCM 8749</strain>
    </source>
</reference>
<accession>A0ABW1IVK6</accession>
<feature type="domain" description="Xylose isomerase-like TIM barrel" evidence="1">
    <location>
        <begin position="20"/>
        <end position="261"/>
    </location>
</feature>
<dbReference type="EMBL" id="JBHSQV010000187">
    <property type="protein sequence ID" value="MFC5989160.1"/>
    <property type="molecule type" value="Genomic_DNA"/>
</dbReference>
<dbReference type="SUPFAM" id="SSF51658">
    <property type="entry name" value="Xylose isomerase-like"/>
    <property type="match status" value="1"/>
</dbReference>
<evidence type="ECO:0000313" key="2">
    <source>
        <dbReference type="EMBL" id="MFC5989160.1"/>
    </source>
</evidence>
<keyword evidence="3" id="KW-1185">Reference proteome</keyword>
<dbReference type="RefSeq" id="WP_379896730.1">
    <property type="nucleotide sequence ID" value="NZ_CBCSCT010000002.1"/>
</dbReference>
<name>A0ABW1IVK6_9BACL</name>
<dbReference type="Proteomes" id="UP001596250">
    <property type="component" value="Unassembled WGS sequence"/>
</dbReference>